<dbReference type="Proteomes" id="UP000016368">
    <property type="component" value="Unassembled WGS sequence"/>
</dbReference>
<evidence type="ECO:0000259" key="1">
    <source>
        <dbReference type="PROSITE" id="PS51729"/>
    </source>
</evidence>
<dbReference type="AlphaFoldDB" id="F3KTK6"/>
<dbReference type="PROSITE" id="PS51729">
    <property type="entry name" value="GNAT_YJDJ"/>
    <property type="match status" value="1"/>
</dbReference>
<dbReference type="STRING" id="887062.HGR_08934"/>
<comment type="caution">
    <text evidence="2">The sequence shown here is derived from an EMBL/GenBank/DDBJ whole genome shotgun (WGS) entry which is preliminary data.</text>
</comment>
<dbReference type="Gene3D" id="3.40.630.30">
    <property type="match status" value="1"/>
</dbReference>
<feature type="domain" description="N-acetyltransferase" evidence="1">
    <location>
        <begin position="14"/>
        <end position="101"/>
    </location>
</feature>
<keyword evidence="3" id="KW-1185">Reference proteome</keyword>
<sequence>MHNGPMTYTVQHQETDSKGAFFIARPEGGHLAEMTYSRANPSLIIIDHTEVDASLAGQGIGRKLLDALVVWARETNTKIVPLCPYAKAQFEKDASIRDVLR</sequence>
<dbReference type="InterPro" id="IPR031165">
    <property type="entry name" value="GNAT_YJDJ"/>
</dbReference>
<dbReference type="eggNOG" id="COG2388">
    <property type="taxonomic scope" value="Bacteria"/>
</dbReference>
<dbReference type="InterPro" id="IPR045057">
    <property type="entry name" value="Gcn5-rel_NAT"/>
</dbReference>
<dbReference type="InterPro" id="IPR016181">
    <property type="entry name" value="Acyl_CoA_acyltransferase"/>
</dbReference>
<organism evidence="2 3">
    <name type="scientific">Hylemonella gracilis ATCC 19624</name>
    <dbReference type="NCBI Taxonomy" id="887062"/>
    <lineage>
        <taxon>Bacteria</taxon>
        <taxon>Pseudomonadati</taxon>
        <taxon>Pseudomonadota</taxon>
        <taxon>Betaproteobacteria</taxon>
        <taxon>Burkholderiales</taxon>
        <taxon>Comamonadaceae</taxon>
        <taxon>Hylemonella</taxon>
    </lineage>
</organism>
<protein>
    <recommendedName>
        <fullName evidence="1">N-acetyltransferase domain-containing protein</fullName>
    </recommendedName>
</protein>
<accession>F3KTK6</accession>
<gene>
    <name evidence="2" type="ORF">HGR_08934</name>
</gene>
<evidence type="ECO:0000313" key="3">
    <source>
        <dbReference type="Proteomes" id="UP000016368"/>
    </source>
</evidence>
<proteinExistence type="predicted"/>
<dbReference type="PANTHER" id="PTHR31435:SF10">
    <property type="entry name" value="BSR4717 PROTEIN"/>
    <property type="match status" value="1"/>
</dbReference>
<dbReference type="PANTHER" id="PTHR31435">
    <property type="entry name" value="PROTEIN NATD1"/>
    <property type="match status" value="1"/>
</dbReference>
<reference evidence="2 3" key="1">
    <citation type="journal article" date="2011" name="EMBO J.">
        <title>Structural diversity of bacterial flagellar motors.</title>
        <authorList>
            <person name="Chen S."/>
            <person name="Beeby M."/>
            <person name="Murphy G.E."/>
            <person name="Leadbetter J.R."/>
            <person name="Hendrixson D.R."/>
            <person name="Briegel A."/>
            <person name="Li Z."/>
            <person name="Shi J."/>
            <person name="Tocheva E.I."/>
            <person name="Muller A."/>
            <person name="Dobro M.J."/>
            <person name="Jensen G.J."/>
        </authorList>
    </citation>
    <scope>NUCLEOTIDE SEQUENCE [LARGE SCALE GENOMIC DNA]</scope>
    <source>
        <strain evidence="2 3">ATCC 19624</strain>
    </source>
</reference>
<dbReference type="Pfam" id="PF14542">
    <property type="entry name" value="Acetyltransf_CG"/>
    <property type="match status" value="1"/>
</dbReference>
<dbReference type="CDD" id="cd04301">
    <property type="entry name" value="NAT_SF"/>
    <property type="match status" value="1"/>
</dbReference>
<name>F3KTK6_9BURK</name>
<dbReference type="EMBL" id="AEGR01000056">
    <property type="protein sequence ID" value="EGI76885.1"/>
    <property type="molecule type" value="Genomic_DNA"/>
</dbReference>
<dbReference type="SUPFAM" id="SSF55729">
    <property type="entry name" value="Acyl-CoA N-acyltransferases (Nat)"/>
    <property type="match status" value="1"/>
</dbReference>
<evidence type="ECO:0000313" key="2">
    <source>
        <dbReference type="EMBL" id="EGI76885.1"/>
    </source>
</evidence>